<dbReference type="AlphaFoldDB" id="A0A1J5PTB1"/>
<name>A0A1J5PTB1_9ZZZZ</name>
<reference evidence="2" key="1">
    <citation type="submission" date="2016-10" db="EMBL/GenBank/DDBJ databases">
        <title>Sequence of Gallionella enrichment culture.</title>
        <authorList>
            <person name="Poehlein A."/>
            <person name="Muehling M."/>
            <person name="Daniel R."/>
        </authorList>
    </citation>
    <scope>NUCLEOTIDE SEQUENCE</scope>
</reference>
<proteinExistence type="predicted"/>
<protein>
    <submittedName>
        <fullName evidence="2">Uncharacterized protein</fullName>
    </submittedName>
</protein>
<sequence>MFRPGRCRLARGGFRRWRRCARPVGQIELVHAGNELEHSLLPATRGLHAAASELALQLKIRRLAHGTAIAGVALQREGEGFGQARIGQLSGQLERRQAVARLCQIDLQRRRQGELKARGFAAGAPLHIDLQHRNAQRIPGTARPLGGHLHLQRLCACKSEIGIDRPELHRLVLEADCWQLRLQGEQSALRGAGVGLDRPRCRRQPRRRGRHQIDRARELRLDGLQPERISLHRQGEVAQGIAVLRGIGQQLAAHFDLRGQCRLGEARRRGQMQRAAAATGQSGQFQIQPGELPAGLAFVVVVDNSALFDLQPVHRQSQRTARLVRRSALRLVLGHQVGKVEPALRVPDEMDLRLDHHHPVHHQFPPQQGEQVEVQPQVVGADKEFRLVALAQGERPGAQGQRRKQLEFDRSRKGEGAVFALLHHLDQRRLVLIGIEGQHHDAQPAHHENEGSDQRGGHPPDHPKRQGLAGNGRYGCAWSDLGHRPGLPAPACGQGAQCGSLSAVIGRILGRLPDNAFRDTSRAFFHHANPFRRDPDLRRRRRRQGLRPGAGAGRPGGHPARRTPGCRATRNRLRPARLRAQCRLKAIARRAARLAADSRCAHPAGRCHVHPGRWRRTRVQRVWVAG</sequence>
<feature type="compositionally biased region" description="Basic and acidic residues" evidence="1">
    <location>
        <begin position="440"/>
        <end position="464"/>
    </location>
</feature>
<evidence type="ECO:0000256" key="1">
    <source>
        <dbReference type="SAM" id="MobiDB-lite"/>
    </source>
</evidence>
<organism evidence="2">
    <name type="scientific">mine drainage metagenome</name>
    <dbReference type="NCBI Taxonomy" id="410659"/>
    <lineage>
        <taxon>unclassified sequences</taxon>
        <taxon>metagenomes</taxon>
        <taxon>ecological metagenomes</taxon>
    </lineage>
</organism>
<dbReference type="EMBL" id="MLJW01002531">
    <property type="protein sequence ID" value="OIQ74370.1"/>
    <property type="molecule type" value="Genomic_DNA"/>
</dbReference>
<evidence type="ECO:0000313" key="2">
    <source>
        <dbReference type="EMBL" id="OIQ74370.1"/>
    </source>
</evidence>
<accession>A0A1J5PTB1</accession>
<comment type="caution">
    <text evidence="2">The sequence shown here is derived from an EMBL/GenBank/DDBJ whole genome shotgun (WGS) entry which is preliminary data.</text>
</comment>
<gene>
    <name evidence="2" type="ORF">GALL_439780</name>
</gene>
<feature type="region of interest" description="Disordered" evidence="1">
    <location>
        <begin position="440"/>
        <end position="471"/>
    </location>
</feature>
<feature type="region of interest" description="Disordered" evidence="1">
    <location>
        <begin position="545"/>
        <end position="568"/>
    </location>
</feature>